<dbReference type="PRINTS" id="PR00344">
    <property type="entry name" value="BCTRLSENSOR"/>
</dbReference>
<keyword evidence="11" id="KW-0902">Two-component regulatory system</keyword>
<dbReference type="InterPro" id="IPR003594">
    <property type="entry name" value="HATPase_dom"/>
</dbReference>
<dbReference type="InterPro" id="IPR036890">
    <property type="entry name" value="HATPase_C_sf"/>
</dbReference>
<dbReference type="Gene3D" id="1.10.287.130">
    <property type="match status" value="1"/>
</dbReference>
<protein>
    <recommendedName>
        <fullName evidence="3">histidine kinase</fullName>
        <ecNumber evidence="3">2.7.13.3</ecNumber>
    </recommendedName>
</protein>
<evidence type="ECO:0000256" key="4">
    <source>
        <dbReference type="ARBA" id="ARBA00022553"/>
    </source>
</evidence>
<feature type="domain" description="PAC" evidence="16">
    <location>
        <begin position="65"/>
        <end position="117"/>
    </location>
</feature>
<dbReference type="GO" id="GO:0030295">
    <property type="term" value="F:protein kinase activator activity"/>
    <property type="evidence" value="ECO:0007669"/>
    <property type="project" value="TreeGrafter"/>
</dbReference>
<name>A0A1F4V2I0_UNCKA</name>
<evidence type="ECO:0000256" key="5">
    <source>
        <dbReference type="ARBA" id="ARBA00022679"/>
    </source>
</evidence>
<sequence length="530" mass="59546">MVNNLDEKLGIDFKVLEKGLTDILENVDLLAIAHNLEGKVVYINPYFLRLSGYDKDEILGSDLYSGLEPKLQTKSGAVVEVYWSSMSLKNDEGSSVGLFSVGIDVTVRNTIQRLLEQSERTLKDRATQLEDKNKYLEDSRRAMFNLLDDAKALEEELQREKSSVEKIIGERTHELKEEQARLLASINSVPKGLIIANNEGKILFTNKTVISILNADSRLWTIEGVQRYLGESVNILEEYKKVHESGSPLKISNILFKTRYLEIYMSPILSNSVQNPIGIVVLIDDVTEAKVLERSKDEFFTIASHELRTPLTVIKGNSQLLKDKYVSLVSESNFEEIVNDIHDSSVRLIEMVNEFLTTSSLEQGKIEFKKDKVDIISVIKNVIDELEITAHAKNLYLKYSASKTAKSEDYNVSADMNRVHEVLINLISNAISFTTTGGIEIKTMKVKDMLKVEVIDTGKGISEKNQSLLFRKFQQANESLLIRDSKRGTGLGLYISKLLIEGMGGQIGLESSVEEKGSVFYFTLPIKNTA</sequence>
<evidence type="ECO:0000256" key="13">
    <source>
        <dbReference type="SAM" id="Coils"/>
    </source>
</evidence>
<gene>
    <name evidence="17" type="ORF">A2W32_02175</name>
</gene>
<evidence type="ECO:0000256" key="9">
    <source>
        <dbReference type="ARBA" id="ARBA00022840"/>
    </source>
</evidence>
<evidence type="ECO:0000313" key="17">
    <source>
        <dbReference type="EMBL" id="OGC51387.1"/>
    </source>
</evidence>
<dbReference type="CDD" id="cd00082">
    <property type="entry name" value="HisKA"/>
    <property type="match status" value="1"/>
</dbReference>
<evidence type="ECO:0000256" key="7">
    <source>
        <dbReference type="ARBA" id="ARBA00022741"/>
    </source>
</evidence>
<evidence type="ECO:0000256" key="1">
    <source>
        <dbReference type="ARBA" id="ARBA00000085"/>
    </source>
</evidence>
<reference evidence="17 18" key="1">
    <citation type="journal article" date="2016" name="Nat. Commun.">
        <title>Thousands of microbial genomes shed light on interconnected biogeochemical processes in an aquifer system.</title>
        <authorList>
            <person name="Anantharaman K."/>
            <person name="Brown C.T."/>
            <person name="Hug L.A."/>
            <person name="Sharon I."/>
            <person name="Castelle C.J."/>
            <person name="Probst A.J."/>
            <person name="Thomas B.C."/>
            <person name="Singh A."/>
            <person name="Wilkins M.J."/>
            <person name="Karaoz U."/>
            <person name="Brodie E.L."/>
            <person name="Williams K.H."/>
            <person name="Hubbard S.S."/>
            <person name="Banfield J.F."/>
        </authorList>
    </citation>
    <scope>NUCLEOTIDE SEQUENCE [LARGE SCALE GENOMIC DNA]</scope>
</reference>
<dbReference type="PANTHER" id="PTHR42878:SF7">
    <property type="entry name" value="SENSOR HISTIDINE KINASE GLRK"/>
    <property type="match status" value="1"/>
</dbReference>
<evidence type="ECO:0000259" key="14">
    <source>
        <dbReference type="PROSITE" id="PS50109"/>
    </source>
</evidence>
<dbReference type="PANTHER" id="PTHR42878">
    <property type="entry name" value="TWO-COMPONENT HISTIDINE KINASE"/>
    <property type="match status" value="1"/>
</dbReference>
<dbReference type="PROSITE" id="PS50109">
    <property type="entry name" value="HIS_KIN"/>
    <property type="match status" value="1"/>
</dbReference>
<dbReference type="EMBL" id="MEUT01000022">
    <property type="protein sequence ID" value="OGC51387.1"/>
    <property type="molecule type" value="Genomic_DNA"/>
</dbReference>
<evidence type="ECO:0000259" key="16">
    <source>
        <dbReference type="PROSITE" id="PS50113"/>
    </source>
</evidence>
<keyword evidence="7" id="KW-0547">Nucleotide-binding</keyword>
<dbReference type="InterPro" id="IPR036097">
    <property type="entry name" value="HisK_dim/P_sf"/>
</dbReference>
<evidence type="ECO:0000256" key="3">
    <source>
        <dbReference type="ARBA" id="ARBA00012438"/>
    </source>
</evidence>
<dbReference type="SUPFAM" id="SSF55874">
    <property type="entry name" value="ATPase domain of HSP90 chaperone/DNA topoisomerase II/histidine kinase"/>
    <property type="match status" value="1"/>
</dbReference>
<dbReference type="InterPro" id="IPR004358">
    <property type="entry name" value="Sig_transdc_His_kin-like_C"/>
</dbReference>
<dbReference type="Proteomes" id="UP000177371">
    <property type="component" value="Unassembled WGS sequence"/>
</dbReference>
<dbReference type="Pfam" id="PF02518">
    <property type="entry name" value="HATPase_c"/>
    <property type="match status" value="1"/>
</dbReference>
<dbReference type="STRING" id="1802610.A2W32_02175"/>
<evidence type="ECO:0000259" key="15">
    <source>
        <dbReference type="PROSITE" id="PS50112"/>
    </source>
</evidence>
<dbReference type="InterPro" id="IPR005467">
    <property type="entry name" value="His_kinase_dom"/>
</dbReference>
<comment type="catalytic activity">
    <reaction evidence="1">
        <text>ATP + protein L-histidine = ADP + protein N-phospho-L-histidine.</text>
        <dbReference type="EC" id="2.7.13.3"/>
    </reaction>
</comment>
<dbReference type="Pfam" id="PF00512">
    <property type="entry name" value="HisKA"/>
    <property type="match status" value="1"/>
</dbReference>
<evidence type="ECO:0000256" key="12">
    <source>
        <dbReference type="ARBA" id="ARBA00023136"/>
    </source>
</evidence>
<dbReference type="PROSITE" id="PS50113">
    <property type="entry name" value="PAC"/>
    <property type="match status" value="1"/>
</dbReference>
<dbReference type="AlphaFoldDB" id="A0A1F4V2I0"/>
<comment type="subcellular location">
    <subcellularLocation>
        <location evidence="2">Membrane</location>
        <topology evidence="2">Multi-pass membrane protein</topology>
    </subcellularLocation>
</comment>
<evidence type="ECO:0000256" key="11">
    <source>
        <dbReference type="ARBA" id="ARBA00023012"/>
    </source>
</evidence>
<dbReference type="Gene3D" id="3.30.450.20">
    <property type="entry name" value="PAS domain"/>
    <property type="match status" value="2"/>
</dbReference>
<evidence type="ECO:0000256" key="8">
    <source>
        <dbReference type="ARBA" id="ARBA00022777"/>
    </source>
</evidence>
<dbReference type="Gene3D" id="3.30.565.10">
    <property type="entry name" value="Histidine kinase-like ATPase, C-terminal domain"/>
    <property type="match status" value="1"/>
</dbReference>
<dbReference type="SMART" id="SM00387">
    <property type="entry name" value="HATPase_c"/>
    <property type="match status" value="1"/>
</dbReference>
<dbReference type="Pfam" id="PF13426">
    <property type="entry name" value="PAS_9"/>
    <property type="match status" value="1"/>
</dbReference>
<dbReference type="InterPro" id="IPR050351">
    <property type="entry name" value="BphY/WalK/GraS-like"/>
</dbReference>
<evidence type="ECO:0000256" key="6">
    <source>
        <dbReference type="ARBA" id="ARBA00022692"/>
    </source>
</evidence>
<organism evidence="17 18">
    <name type="scientific">candidate division WWE3 bacterium RBG_16_37_10</name>
    <dbReference type="NCBI Taxonomy" id="1802610"/>
    <lineage>
        <taxon>Bacteria</taxon>
        <taxon>Katanobacteria</taxon>
    </lineage>
</organism>
<keyword evidence="5" id="KW-0808">Transferase</keyword>
<dbReference type="GO" id="GO:0007234">
    <property type="term" value="P:osmosensory signaling via phosphorelay pathway"/>
    <property type="evidence" value="ECO:0007669"/>
    <property type="project" value="TreeGrafter"/>
</dbReference>
<evidence type="ECO:0000256" key="2">
    <source>
        <dbReference type="ARBA" id="ARBA00004141"/>
    </source>
</evidence>
<dbReference type="SMART" id="SM00388">
    <property type="entry name" value="HisKA"/>
    <property type="match status" value="1"/>
</dbReference>
<keyword evidence="12" id="KW-0472">Membrane</keyword>
<comment type="caution">
    <text evidence="17">The sequence shown here is derived from an EMBL/GenBank/DDBJ whole genome shotgun (WGS) entry which is preliminary data.</text>
</comment>
<dbReference type="InterPro" id="IPR003661">
    <property type="entry name" value="HisK_dim/P_dom"/>
</dbReference>
<dbReference type="SUPFAM" id="SSF55785">
    <property type="entry name" value="PYP-like sensor domain (PAS domain)"/>
    <property type="match status" value="1"/>
</dbReference>
<feature type="domain" description="Histidine kinase" evidence="14">
    <location>
        <begin position="302"/>
        <end position="528"/>
    </location>
</feature>
<dbReference type="InterPro" id="IPR000700">
    <property type="entry name" value="PAS-assoc_C"/>
</dbReference>
<dbReference type="InterPro" id="IPR000014">
    <property type="entry name" value="PAS"/>
</dbReference>
<keyword evidence="10" id="KW-1133">Transmembrane helix</keyword>
<keyword evidence="13" id="KW-0175">Coiled coil</keyword>
<dbReference type="GO" id="GO:0000155">
    <property type="term" value="F:phosphorelay sensor kinase activity"/>
    <property type="evidence" value="ECO:0007669"/>
    <property type="project" value="InterPro"/>
</dbReference>
<keyword evidence="6" id="KW-0812">Transmembrane</keyword>
<dbReference type="PROSITE" id="PS50112">
    <property type="entry name" value="PAS"/>
    <property type="match status" value="1"/>
</dbReference>
<dbReference type="GO" id="GO:0000156">
    <property type="term" value="F:phosphorelay response regulator activity"/>
    <property type="evidence" value="ECO:0007669"/>
    <property type="project" value="TreeGrafter"/>
</dbReference>
<dbReference type="CDD" id="cd00130">
    <property type="entry name" value="PAS"/>
    <property type="match status" value="1"/>
</dbReference>
<dbReference type="InterPro" id="IPR035965">
    <property type="entry name" value="PAS-like_dom_sf"/>
</dbReference>
<dbReference type="SUPFAM" id="SSF47384">
    <property type="entry name" value="Homodimeric domain of signal transducing histidine kinase"/>
    <property type="match status" value="1"/>
</dbReference>
<evidence type="ECO:0000256" key="10">
    <source>
        <dbReference type="ARBA" id="ARBA00022989"/>
    </source>
</evidence>
<accession>A0A1F4V2I0</accession>
<keyword evidence="9" id="KW-0067">ATP-binding</keyword>
<dbReference type="GO" id="GO:0005524">
    <property type="term" value="F:ATP binding"/>
    <property type="evidence" value="ECO:0007669"/>
    <property type="project" value="UniProtKB-KW"/>
</dbReference>
<dbReference type="EC" id="2.7.13.3" evidence="3"/>
<dbReference type="NCBIfam" id="TIGR00229">
    <property type="entry name" value="sensory_box"/>
    <property type="match status" value="1"/>
</dbReference>
<dbReference type="SMART" id="SM00091">
    <property type="entry name" value="PAS"/>
    <property type="match status" value="2"/>
</dbReference>
<keyword evidence="4" id="KW-0597">Phosphoprotein</keyword>
<feature type="domain" description="PAS" evidence="15">
    <location>
        <begin position="16"/>
        <end position="70"/>
    </location>
</feature>
<feature type="coiled-coil region" evidence="13">
    <location>
        <begin position="136"/>
        <end position="170"/>
    </location>
</feature>
<proteinExistence type="predicted"/>
<evidence type="ECO:0000313" key="18">
    <source>
        <dbReference type="Proteomes" id="UP000177371"/>
    </source>
</evidence>
<keyword evidence="8" id="KW-0418">Kinase</keyword>
<dbReference type="GO" id="GO:0016020">
    <property type="term" value="C:membrane"/>
    <property type="evidence" value="ECO:0007669"/>
    <property type="project" value="UniProtKB-SubCell"/>
</dbReference>